<dbReference type="Proteomes" id="UP000441754">
    <property type="component" value="Unassembled WGS sequence"/>
</dbReference>
<feature type="transmembrane region" description="Helical" evidence="6">
    <location>
        <begin position="429"/>
        <end position="448"/>
    </location>
</feature>
<feature type="transmembrane region" description="Helical" evidence="6">
    <location>
        <begin position="454"/>
        <end position="474"/>
    </location>
</feature>
<dbReference type="Pfam" id="PF01943">
    <property type="entry name" value="Polysacc_synt"/>
    <property type="match status" value="1"/>
</dbReference>
<feature type="transmembrane region" description="Helical" evidence="6">
    <location>
        <begin position="395"/>
        <end position="417"/>
    </location>
</feature>
<evidence type="ECO:0000256" key="1">
    <source>
        <dbReference type="ARBA" id="ARBA00004651"/>
    </source>
</evidence>
<dbReference type="RefSeq" id="WP_154178897.1">
    <property type="nucleotide sequence ID" value="NZ_WJXZ01000015.1"/>
</dbReference>
<dbReference type="GO" id="GO:0005886">
    <property type="term" value="C:plasma membrane"/>
    <property type="evidence" value="ECO:0007669"/>
    <property type="project" value="UniProtKB-SubCell"/>
</dbReference>
<comment type="caution">
    <text evidence="7">The sequence shown here is derived from an EMBL/GenBank/DDBJ whole genome shotgun (WGS) entry which is preliminary data.</text>
</comment>
<protein>
    <submittedName>
        <fullName evidence="7">Oligosaccharide flippase family protein</fullName>
    </submittedName>
</protein>
<evidence type="ECO:0000313" key="7">
    <source>
        <dbReference type="EMBL" id="MRS65527.1"/>
    </source>
</evidence>
<accession>A0A7K0EUP0</accession>
<keyword evidence="8" id="KW-1185">Reference proteome</keyword>
<evidence type="ECO:0000313" key="8">
    <source>
        <dbReference type="Proteomes" id="UP000441754"/>
    </source>
</evidence>
<keyword evidence="4 6" id="KW-1133">Transmembrane helix</keyword>
<sequence>MSSFYKNSFSGILQFVFTSLLTFVSIPVFINKLGIEVFGAFSMITLIGNLNTFANLGLNATLIKFLSEQGKSKESGYDIIVSFTMIMGLILPLSLLAIACEPLILKNGMGFSNVLFEKVNILYICVIISNIFILVGQLFVAVLDSQQYIYLTNFFQGVYSFLYWGGSILAIIFGFGLTGIGIVTLGATFIWFLFITISMFKNWGAIAFEGVRKNFRRVMFKQLSHTSKIYSSSLISLLFEPLTKIMVSRMIGVAEVGYLEIAYKIRTQFWSLITKATYPLYPKIAAENNIFKLSKLIINFQILIAACLAPIITLFVFLLKDTLAIWIGSTNPVVITATLWISVTYLIGSVAIPVYYYLMSKQHADKTLWLQGINVLVNCVTILICYQKMGIFSAILGNSLAILSSLCLSIFLQIKYLNSVQINWKEVGTFLLLFVLGCLFALMSQSFINIPALRILSGILIIVGFYSTVGYAYAPQLMNVYRRLN</sequence>
<feature type="transmembrane region" description="Helical" evidence="6">
    <location>
        <begin position="296"/>
        <end position="319"/>
    </location>
</feature>
<reference evidence="7 8" key="1">
    <citation type="journal article" date="2018" name="Antonie Van Leeuwenhoek">
        <title>Larkinella terrae sp. nov., isolated from soil on Jeju Island, South Korea.</title>
        <authorList>
            <person name="Ten L.N."/>
            <person name="Jeon J."/>
            <person name="Park S.J."/>
            <person name="Park S."/>
            <person name="Lee S.Y."/>
            <person name="Kim M.K."/>
            <person name="Jung H.Y."/>
        </authorList>
    </citation>
    <scope>NUCLEOTIDE SEQUENCE [LARGE SCALE GENOMIC DNA]</scope>
    <source>
        <strain evidence="7 8">KCTC 52001</strain>
    </source>
</reference>
<evidence type="ECO:0000256" key="4">
    <source>
        <dbReference type="ARBA" id="ARBA00022989"/>
    </source>
</evidence>
<feature type="transmembrane region" description="Helical" evidence="6">
    <location>
        <begin position="37"/>
        <end position="58"/>
    </location>
</feature>
<evidence type="ECO:0000256" key="2">
    <source>
        <dbReference type="ARBA" id="ARBA00022475"/>
    </source>
</evidence>
<dbReference type="EMBL" id="WJXZ01000015">
    <property type="protein sequence ID" value="MRS65527.1"/>
    <property type="molecule type" value="Genomic_DNA"/>
</dbReference>
<feature type="transmembrane region" description="Helical" evidence="6">
    <location>
        <begin position="370"/>
        <end position="389"/>
    </location>
</feature>
<proteinExistence type="predicted"/>
<organism evidence="7 8">
    <name type="scientific">Larkinella terrae</name>
    <dbReference type="NCBI Taxonomy" id="2025311"/>
    <lineage>
        <taxon>Bacteria</taxon>
        <taxon>Pseudomonadati</taxon>
        <taxon>Bacteroidota</taxon>
        <taxon>Cytophagia</taxon>
        <taxon>Cytophagales</taxon>
        <taxon>Spirosomataceae</taxon>
        <taxon>Larkinella</taxon>
    </lineage>
</organism>
<dbReference type="InterPro" id="IPR002797">
    <property type="entry name" value="Polysacc_synth"/>
</dbReference>
<evidence type="ECO:0000256" key="5">
    <source>
        <dbReference type="ARBA" id="ARBA00023136"/>
    </source>
</evidence>
<feature type="transmembrane region" description="Helical" evidence="6">
    <location>
        <begin position="79"/>
        <end position="99"/>
    </location>
</feature>
<keyword evidence="3 6" id="KW-0812">Transmembrane</keyword>
<keyword evidence="2" id="KW-1003">Cell membrane</keyword>
<name>A0A7K0EUP0_9BACT</name>
<dbReference type="AlphaFoldDB" id="A0A7K0EUP0"/>
<feature type="transmembrane region" description="Helical" evidence="6">
    <location>
        <begin position="119"/>
        <end position="140"/>
    </location>
</feature>
<feature type="transmembrane region" description="Helical" evidence="6">
    <location>
        <begin position="339"/>
        <end position="358"/>
    </location>
</feature>
<feature type="transmembrane region" description="Helical" evidence="6">
    <location>
        <begin position="189"/>
        <end position="211"/>
    </location>
</feature>
<feature type="transmembrane region" description="Helical" evidence="6">
    <location>
        <begin position="161"/>
        <end position="183"/>
    </location>
</feature>
<comment type="subcellular location">
    <subcellularLocation>
        <location evidence="1">Cell membrane</location>
        <topology evidence="1">Multi-pass membrane protein</topology>
    </subcellularLocation>
</comment>
<dbReference type="OrthoDB" id="1098852at2"/>
<gene>
    <name evidence="7" type="ORF">GJJ30_29825</name>
</gene>
<feature type="transmembrane region" description="Helical" evidence="6">
    <location>
        <begin position="12"/>
        <end position="31"/>
    </location>
</feature>
<dbReference type="InterPro" id="IPR050833">
    <property type="entry name" value="Poly_Biosynth_Transport"/>
</dbReference>
<keyword evidence="5 6" id="KW-0472">Membrane</keyword>
<evidence type="ECO:0000256" key="3">
    <source>
        <dbReference type="ARBA" id="ARBA00022692"/>
    </source>
</evidence>
<evidence type="ECO:0000256" key="6">
    <source>
        <dbReference type="SAM" id="Phobius"/>
    </source>
</evidence>
<dbReference type="PANTHER" id="PTHR30250">
    <property type="entry name" value="PST FAMILY PREDICTED COLANIC ACID TRANSPORTER"/>
    <property type="match status" value="1"/>
</dbReference>
<dbReference type="PANTHER" id="PTHR30250:SF26">
    <property type="entry name" value="PSMA PROTEIN"/>
    <property type="match status" value="1"/>
</dbReference>